<organism evidence="3 4">
    <name type="scientific">Malassezia psittaci</name>
    <dbReference type="NCBI Taxonomy" id="1821823"/>
    <lineage>
        <taxon>Eukaryota</taxon>
        <taxon>Fungi</taxon>
        <taxon>Dikarya</taxon>
        <taxon>Basidiomycota</taxon>
        <taxon>Ustilaginomycotina</taxon>
        <taxon>Malasseziomycetes</taxon>
        <taxon>Malasseziales</taxon>
        <taxon>Malasseziaceae</taxon>
        <taxon>Malassezia</taxon>
    </lineage>
</organism>
<evidence type="ECO:0000256" key="2">
    <source>
        <dbReference type="SAM" id="Phobius"/>
    </source>
</evidence>
<sequence>MSGGGSMRALNDSSDTPVSLSENGNGGGTLSQRFQYRPYDTVGLSDSEDAEPTVSNASQPFLGSDAVHKSPIYERLGILGTIPVLLLYLAHWLLTKWKAILFTAVVGVSAALLIFNMSRPEWREMAYYRVDPNARVPLDTTGEPILVRPSHPIIPPKMHQCPGPHGRVVPLSPTGAHPTPKTHPLAIVGDHKLVGLDDEQCITYVQRYGMYTDEALNITYRLPDELLPRANDQLIYDEDPDNPLPVGRKKPRTASVKETRERLGYDTLHGMKRDFNVPTGVWENRLREDLARYNTRSAKEVYVPDWRQLMDNCYAQRLAERGLNNTDVQSNAKESISHMFNTAQSAWDSDVTKVRKISPQSKRTALVLRSYEGYPWREDDILNLRALISELSLNNPNTPYDIRILVEVKNRDLSVFTSEWDRYRVLVSSVPREFWGLVDFWTEKELEVLYAGLPGRFINNMIAQTSYRSCLMALQKFWLDHQEYDYIYNWEMDVRYIGNYLDFFEGIEEYSRREPLVPGMNKYDTWYVRNVSRSEDNWRSPTTETSGMGEEADMITLGPIFDPRGSGWYWTHDVQNYPRGRDTDRRASIGTNMRLSRGLLEAMNVVNAEAKKSLHCEAWPTTLVLHSQMERSEDHSFYPTAGFTYSLPLPFKGVFAPHPIYFRHEWDPRDLDRLLNRQNFYMKKNENLHKDSSFYYHSQHSKELYMGWKGNDDVCRAPSLLHPIKRVDYVHDSSSSNSQ</sequence>
<protein>
    <submittedName>
        <fullName evidence="3">Uncharacterized protein</fullName>
    </submittedName>
</protein>
<keyword evidence="4" id="KW-1185">Reference proteome</keyword>
<dbReference type="PANTHER" id="PTHR36205">
    <property type="entry name" value="CHROMOSOME 19, WHOLE GENOME SHOTGUN SEQUENCE"/>
    <property type="match status" value="1"/>
</dbReference>
<evidence type="ECO:0000313" key="4">
    <source>
        <dbReference type="Proteomes" id="UP001214628"/>
    </source>
</evidence>
<dbReference type="Proteomes" id="UP001214628">
    <property type="component" value="Chromosome 1"/>
</dbReference>
<feature type="region of interest" description="Disordered" evidence="1">
    <location>
        <begin position="237"/>
        <end position="256"/>
    </location>
</feature>
<dbReference type="InterPro" id="IPR021822">
    <property type="entry name" value="DUF3405"/>
</dbReference>
<dbReference type="AlphaFoldDB" id="A0AAF0JD78"/>
<dbReference type="PANTHER" id="PTHR36205:SF2">
    <property type="entry name" value="MAJOR FACILITATOR SUPERFAMILY TRANSPORTER"/>
    <property type="match status" value="1"/>
</dbReference>
<dbReference type="EMBL" id="CP118375">
    <property type="protein sequence ID" value="WFD42388.1"/>
    <property type="molecule type" value="Genomic_DNA"/>
</dbReference>
<keyword evidence="2" id="KW-1133">Transmembrane helix</keyword>
<dbReference type="Pfam" id="PF11885">
    <property type="entry name" value="DUF3405"/>
    <property type="match status" value="3"/>
</dbReference>
<reference evidence="3" key="1">
    <citation type="submission" date="2023-02" db="EMBL/GenBank/DDBJ databases">
        <title>Mating type loci evolution in Malassezia.</title>
        <authorList>
            <person name="Coelho M.A."/>
        </authorList>
    </citation>
    <scope>NUCLEOTIDE SEQUENCE</scope>
    <source>
        <strain evidence="3">CBS 14136</strain>
    </source>
</reference>
<name>A0AAF0JD78_9BASI</name>
<feature type="compositionally biased region" description="Polar residues" evidence="1">
    <location>
        <begin position="11"/>
        <end position="23"/>
    </location>
</feature>
<feature type="transmembrane region" description="Helical" evidence="2">
    <location>
        <begin position="100"/>
        <end position="118"/>
    </location>
</feature>
<proteinExistence type="predicted"/>
<keyword evidence="2" id="KW-0472">Membrane</keyword>
<keyword evidence="2" id="KW-0812">Transmembrane</keyword>
<gene>
    <name evidence="3" type="ORF">MPSI1_001031</name>
</gene>
<evidence type="ECO:0000256" key="1">
    <source>
        <dbReference type="SAM" id="MobiDB-lite"/>
    </source>
</evidence>
<feature type="region of interest" description="Disordered" evidence="1">
    <location>
        <begin position="1"/>
        <end position="35"/>
    </location>
</feature>
<feature type="transmembrane region" description="Helical" evidence="2">
    <location>
        <begin position="76"/>
        <end position="94"/>
    </location>
</feature>
<evidence type="ECO:0000313" key="3">
    <source>
        <dbReference type="EMBL" id="WFD42388.1"/>
    </source>
</evidence>
<accession>A0AAF0JD78</accession>